<keyword evidence="2" id="KW-1185">Reference proteome</keyword>
<dbReference type="EMBL" id="GG663407">
    <property type="protein sequence ID" value="EEH02554.1"/>
    <property type="molecule type" value="Genomic_DNA"/>
</dbReference>
<gene>
    <name evidence="1" type="ORF">HCBG_09214</name>
</gene>
<dbReference type="InParanoid" id="C0P1D4"/>
<dbReference type="HOGENOM" id="CLU_1786355_0_0_1"/>
<dbReference type="RefSeq" id="XP_045283035.1">
    <property type="nucleotide sequence ID" value="XM_045436263.1"/>
</dbReference>
<accession>C0P1D4</accession>
<sequence>MVSRLLSHKSVTPLVDLCHSATYGARRCTILYLGLLHMRDNFRQTIGQRLADAVVTSGGIKLLESLAGDVLYEQVPVRQREACRTVYEETIHLQDIHNGRIEAAIRRDAQHACGYSMAFLFFLNPIAETNQVGLGGTSNNPARDK</sequence>
<dbReference type="Proteomes" id="UP000001631">
    <property type="component" value="Unassembled WGS sequence"/>
</dbReference>
<reference evidence="1" key="1">
    <citation type="submission" date="2009-02" db="EMBL/GenBank/DDBJ databases">
        <title>The Genome Sequence of Ajellomyces capsulatus strain G186AR.</title>
        <authorList>
            <consortium name="The Broad Institute Genome Sequencing Platform"/>
            <person name="Champion M."/>
            <person name="Cuomo C."/>
            <person name="Ma L.-J."/>
            <person name="Henn M.R."/>
            <person name="Sil A."/>
            <person name="Goldman B."/>
            <person name="Young S.K."/>
            <person name="Kodira C.D."/>
            <person name="Zeng Q."/>
            <person name="Koehrsen M."/>
            <person name="Alvarado L."/>
            <person name="Berlin A."/>
            <person name="Borenstein D."/>
            <person name="Chen Z."/>
            <person name="Engels R."/>
            <person name="Freedman E."/>
            <person name="Gellesch M."/>
            <person name="Goldberg J."/>
            <person name="Griggs A."/>
            <person name="Gujja S."/>
            <person name="Heiman D."/>
            <person name="Hepburn T."/>
            <person name="Howarth C."/>
            <person name="Jen D."/>
            <person name="Larson L."/>
            <person name="Lewis B."/>
            <person name="Mehta T."/>
            <person name="Park D."/>
            <person name="Pearson M."/>
            <person name="Roberts A."/>
            <person name="Saif S."/>
            <person name="Shea T."/>
            <person name="Shenoy N."/>
            <person name="Sisk P."/>
            <person name="Stolte C."/>
            <person name="Sykes S."/>
            <person name="Walk T."/>
            <person name="White J."/>
            <person name="Yandava C."/>
            <person name="Klein B."/>
            <person name="McEwen J.G."/>
            <person name="Puccia R."/>
            <person name="Goldman G.H."/>
            <person name="Felipe M.S."/>
            <person name="Nino-Vega G."/>
            <person name="San-Blas G."/>
            <person name="Taylor J."/>
            <person name="Mendoza L."/>
            <person name="Galagan J."/>
            <person name="Nusbaum C."/>
            <person name="Birren B."/>
        </authorList>
    </citation>
    <scope>NUCLEOTIDE SEQUENCE</scope>
    <source>
        <strain evidence="1">G186AR</strain>
    </source>
</reference>
<protein>
    <submittedName>
        <fullName evidence="1">Uncharacterized protein</fullName>
    </submittedName>
</protein>
<dbReference type="GeneID" id="69042230"/>
<name>C0P1D4_AJECG</name>
<evidence type="ECO:0000313" key="2">
    <source>
        <dbReference type="Proteomes" id="UP000001631"/>
    </source>
</evidence>
<organism evidence="1 2">
    <name type="scientific">Ajellomyces capsulatus (strain G186AR / H82 / ATCC MYA-2454 / RMSCC 2432)</name>
    <name type="common">Darling's disease fungus</name>
    <name type="synonym">Histoplasma capsulatum</name>
    <dbReference type="NCBI Taxonomy" id="447093"/>
    <lineage>
        <taxon>Eukaryota</taxon>
        <taxon>Fungi</taxon>
        <taxon>Dikarya</taxon>
        <taxon>Ascomycota</taxon>
        <taxon>Pezizomycotina</taxon>
        <taxon>Eurotiomycetes</taxon>
        <taxon>Eurotiomycetidae</taxon>
        <taxon>Onygenales</taxon>
        <taxon>Ajellomycetaceae</taxon>
        <taxon>Histoplasma</taxon>
    </lineage>
</organism>
<evidence type="ECO:0000313" key="1">
    <source>
        <dbReference type="EMBL" id="EEH02554.1"/>
    </source>
</evidence>
<dbReference type="AlphaFoldDB" id="C0P1D4"/>
<proteinExistence type="predicted"/>